<feature type="domain" description="Thymidylate kinase-like" evidence="9">
    <location>
        <begin position="25"/>
        <end position="217"/>
    </location>
</feature>
<evidence type="ECO:0000256" key="5">
    <source>
        <dbReference type="ARBA" id="ARBA00022777"/>
    </source>
</evidence>
<dbReference type="InterPro" id="IPR018094">
    <property type="entry name" value="Thymidylate_kinase"/>
</dbReference>
<dbReference type="Pfam" id="PF02223">
    <property type="entry name" value="Thymidylate_kin"/>
    <property type="match status" value="1"/>
</dbReference>
<dbReference type="PROSITE" id="PS01331">
    <property type="entry name" value="THYMIDYLATE_KINASE"/>
    <property type="match status" value="1"/>
</dbReference>
<dbReference type="AlphaFoldDB" id="A0A1F8CXP3"/>
<reference evidence="10 11" key="1">
    <citation type="journal article" date="2016" name="Nat. Commun.">
        <title>Thousands of microbial genomes shed light on interconnected biogeochemical processes in an aquifer system.</title>
        <authorList>
            <person name="Anantharaman K."/>
            <person name="Brown C.T."/>
            <person name="Hug L.A."/>
            <person name="Sharon I."/>
            <person name="Castelle C.J."/>
            <person name="Probst A.J."/>
            <person name="Thomas B.C."/>
            <person name="Singh A."/>
            <person name="Wilkins M.J."/>
            <person name="Karaoz U."/>
            <person name="Brodie E.L."/>
            <person name="Williams K.H."/>
            <person name="Hubbard S.S."/>
            <person name="Banfield J.F."/>
        </authorList>
    </citation>
    <scope>NUCLEOTIDE SEQUENCE [LARGE SCALE GENOMIC DNA]</scope>
</reference>
<dbReference type="PANTHER" id="PTHR10344:SF4">
    <property type="entry name" value="UMP-CMP KINASE 2, MITOCHONDRIAL"/>
    <property type="match status" value="1"/>
</dbReference>
<comment type="function">
    <text evidence="8">Phosphorylation of dTMP to form dTDP in both de novo and salvage pathways of dTTP synthesis.</text>
</comment>
<evidence type="ECO:0000256" key="8">
    <source>
        <dbReference type="HAMAP-Rule" id="MF_00165"/>
    </source>
</evidence>
<dbReference type="Gene3D" id="3.40.50.300">
    <property type="entry name" value="P-loop containing nucleotide triphosphate hydrolases"/>
    <property type="match status" value="1"/>
</dbReference>
<keyword evidence="3 8" id="KW-0545">Nucleotide biosynthesis</keyword>
<evidence type="ECO:0000256" key="1">
    <source>
        <dbReference type="ARBA" id="ARBA00009776"/>
    </source>
</evidence>
<keyword evidence="2 8" id="KW-0808">Transferase</keyword>
<keyword evidence="6 8" id="KW-0067">ATP-binding</keyword>
<dbReference type="GO" id="GO:0006227">
    <property type="term" value="P:dUDP biosynthetic process"/>
    <property type="evidence" value="ECO:0007669"/>
    <property type="project" value="TreeGrafter"/>
</dbReference>
<gene>
    <name evidence="8" type="primary">tmk</name>
    <name evidence="10" type="ORF">A2393_00290</name>
</gene>
<evidence type="ECO:0000256" key="4">
    <source>
        <dbReference type="ARBA" id="ARBA00022741"/>
    </source>
</evidence>
<dbReference type="Proteomes" id="UP000178937">
    <property type="component" value="Unassembled WGS sequence"/>
</dbReference>
<dbReference type="GO" id="GO:0006233">
    <property type="term" value="P:dTDP biosynthetic process"/>
    <property type="evidence" value="ECO:0007669"/>
    <property type="project" value="InterPro"/>
</dbReference>
<dbReference type="GO" id="GO:0006235">
    <property type="term" value="P:dTTP biosynthetic process"/>
    <property type="evidence" value="ECO:0007669"/>
    <property type="project" value="UniProtKB-UniRule"/>
</dbReference>
<dbReference type="InterPro" id="IPR027417">
    <property type="entry name" value="P-loop_NTPase"/>
</dbReference>
<dbReference type="SUPFAM" id="SSF52540">
    <property type="entry name" value="P-loop containing nucleoside triphosphate hydrolases"/>
    <property type="match status" value="1"/>
</dbReference>
<organism evidence="10 11">
    <name type="scientific">Candidatus Woesebacteria bacterium RIFOXYB1_FULL_41_13</name>
    <dbReference type="NCBI Taxonomy" id="1802540"/>
    <lineage>
        <taxon>Bacteria</taxon>
        <taxon>Candidatus Woeseibacteriota</taxon>
    </lineage>
</organism>
<dbReference type="GO" id="GO:0004798">
    <property type="term" value="F:dTMP kinase activity"/>
    <property type="evidence" value="ECO:0007669"/>
    <property type="project" value="UniProtKB-UniRule"/>
</dbReference>
<comment type="caution">
    <text evidence="8">Lacks conserved residue(s) required for the propagation of feature annotation.</text>
</comment>
<evidence type="ECO:0000256" key="2">
    <source>
        <dbReference type="ARBA" id="ARBA00022679"/>
    </source>
</evidence>
<dbReference type="EMBL" id="MGIA01000017">
    <property type="protein sequence ID" value="OGM81113.1"/>
    <property type="molecule type" value="Genomic_DNA"/>
</dbReference>
<name>A0A1F8CXP3_9BACT</name>
<proteinExistence type="inferred from homology"/>
<comment type="catalytic activity">
    <reaction evidence="7 8">
        <text>dTMP + ATP = dTDP + ADP</text>
        <dbReference type="Rhea" id="RHEA:13517"/>
        <dbReference type="ChEBI" id="CHEBI:30616"/>
        <dbReference type="ChEBI" id="CHEBI:58369"/>
        <dbReference type="ChEBI" id="CHEBI:63528"/>
        <dbReference type="ChEBI" id="CHEBI:456216"/>
        <dbReference type="EC" id="2.7.4.9"/>
    </reaction>
</comment>
<evidence type="ECO:0000256" key="3">
    <source>
        <dbReference type="ARBA" id="ARBA00022727"/>
    </source>
</evidence>
<evidence type="ECO:0000256" key="7">
    <source>
        <dbReference type="ARBA" id="ARBA00048743"/>
    </source>
</evidence>
<keyword evidence="4 8" id="KW-0547">Nucleotide-binding</keyword>
<keyword evidence="5 8" id="KW-0418">Kinase</keyword>
<comment type="similarity">
    <text evidence="1 8">Belongs to the thymidylate kinase family.</text>
</comment>
<dbReference type="STRING" id="1802540.A2393_00290"/>
<dbReference type="PANTHER" id="PTHR10344">
    <property type="entry name" value="THYMIDYLATE KINASE"/>
    <property type="match status" value="1"/>
</dbReference>
<accession>A0A1F8CXP3</accession>
<dbReference type="InterPro" id="IPR039430">
    <property type="entry name" value="Thymidylate_kin-like_dom"/>
</dbReference>
<comment type="caution">
    <text evidence="10">The sequence shown here is derived from an EMBL/GenBank/DDBJ whole genome shotgun (WGS) entry which is preliminary data.</text>
</comment>
<dbReference type="GO" id="GO:0005524">
    <property type="term" value="F:ATP binding"/>
    <property type="evidence" value="ECO:0007669"/>
    <property type="project" value="UniProtKB-UniRule"/>
</dbReference>
<evidence type="ECO:0000313" key="10">
    <source>
        <dbReference type="EMBL" id="OGM81113.1"/>
    </source>
</evidence>
<protein>
    <recommendedName>
        <fullName evidence="8">Thymidylate kinase</fullName>
        <ecNumber evidence="8">2.7.4.9</ecNumber>
    </recommendedName>
    <alternativeName>
        <fullName evidence="8">dTMP kinase</fullName>
    </alternativeName>
</protein>
<sequence length="231" mass="25878">MKEKGKFTQTPERRSVEQKGKFIVFEGVGGSGKGTQIELAKNILEVNGLKAVYTREPGGVVPSEEIRKFIFNLRDKKLIGAEGQMVLFFTARKFWLDALVKPSLDSGMNVLTDRCHTSTGAYQGYAEGGNQRQILEIANEVLGSYKPDAVILLDISRETSMERRGKDVNGDPFDKETSEYFDRLVAGYREMAKTNWGGLQWYIVDGEKGPLAVSESIAQVLENVFEKKLQR</sequence>
<evidence type="ECO:0000256" key="6">
    <source>
        <dbReference type="ARBA" id="ARBA00022840"/>
    </source>
</evidence>
<dbReference type="NCBIfam" id="TIGR00041">
    <property type="entry name" value="DTMP_kinase"/>
    <property type="match status" value="1"/>
</dbReference>
<dbReference type="GO" id="GO:0005829">
    <property type="term" value="C:cytosol"/>
    <property type="evidence" value="ECO:0007669"/>
    <property type="project" value="TreeGrafter"/>
</dbReference>
<dbReference type="HAMAP" id="MF_00165">
    <property type="entry name" value="Thymidylate_kinase"/>
    <property type="match status" value="1"/>
</dbReference>
<evidence type="ECO:0000313" key="11">
    <source>
        <dbReference type="Proteomes" id="UP000178937"/>
    </source>
</evidence>
<dbReference type="CDD" id="cd01672">
    <property type="entry name" value="TMPK"/>
    <property type="match status" value="1"/>
</dbReference>
<evidence type="ECO:0000259" key="9">
    <source>
        <dbReference type="Pfam" id="PF02223"/>
    </source>
</evidence>
<dbReference type="EC" id="2.7.4.9" evidence="8"/>
<dbReference type="InterPro" id="IPR018095">
    <property type="entry name" value="Thymidylate_kin_CS"/>
</dbReference>